<keyword evidence="1" id="KW-0812">Transmembrane</keyword>
<reference evidence="3" key="1">
    <citation type="submission" date="2017-02" db="EMBL/GenBank/DDBJ databases">
        <authorList>
            <person name="Varghese N."/>
            <person name="Submissions S."/>
        </authorList>
    </citation>
    <scope>NUCLEOTIDE SEQUENCE [LARGE SCALE GENOMIC DNA]</scope>
    <source>
        <strain evidence="3">DSM 16521</strain>
    </source>
</reference>
<dbReference type="Proteomes" id="UP000189933">
    <property type="component" value="Unassembled WGS sequence"/>
</dbReference>
<feature type="transmembrane region" description="Helical" evidence="1">
    <location>
        <begin position="19"/>
        <end position="38"/>
    </location>
</feature>
<dbReference type="RefSeq" id="WP_078665309.1">
    <property type="nucleotide sequence ID" value="NZ_FUXM01000011.1"/>
</dbReference>
<evidence type="ECO:0000313" key="3">
    <source>
        <dbReference type="Proteomes" id="UP000189933"/>
    </source>
</evidence>
<sequence>MAQCQGEELQLKQKAEGGLVPGLVLLALLSLAGHAIFYSTSPVPKVEGVKTPVWTKPAQVVQTQPVVKEDKEKMDSKVLKLEKTITTPVGNITISEVSLNSTDNPIYGEKFGHVVKGTITLKPEYTELKGMEFVFLKGQEEVTGHSQVSQLNKTGPGQYQFLWAVAADGKTLPTALMLKRMEVPTEQQKFSWQVEWLGWMTNSKDDNGNIELSDQQAQPQTIDGQVWQLKTIDYATGTVILAAKTEGAELEVVAATATNDRGETMTLTPKLEEGQLILPLGRTVFTDNARSIKLELVINKGGLEVNEKLEF</sequence>
<organism evidence="2 3">
    <name type="scientific">Carboxydocella sporoproducens DSM 16521</name>
    <dbReference type="NCBI Taxonomy" id="1121270"/>
    <lineage>
        <taxon>Bacteria</taxon>
        <taxon>Bacillati</taxon>
        <taxon>Bacillota</taxon>
        <taxon>Clostridia</taxon>
        <taxon>Eubacteriales</taxon>
        <taxon>Clostridiales Family XVI. Incertae Sedis</taxon>
        <taxon>Carboxydocella</taxon>
    </lineage>
</organism>
<protein>
    <submittedName>
        <fullName evidence="2">Uncharacterized protein</fullName>
    </submittedName>
</protein>
<accession>A0A1T4PDC3</accession>
<keyword evidence="3" id="KW-1185">Reference proteome</keyword>
<proteinExistence type="predicted"/>
<evidence type="ECO:0000256" key="1">
    <source>
        <dbReference type="SAM" id="Phobius"/>
    </source>
</evidence>
<dbReference type="AlphaFoldDB" id="A0A1T4PDC3"/>
<evidence type="ECO:0000313" key="2">
    <source>
        <dbReference type="EMBL" id="SJZ89563.1"/>
    </source>
</evidence>
<keyword evidence="1" id="KW-1133">Transmembrane helix</keyword>
<name>A0A1T4PDC3_9FIRM</name>
<dbReference type="OrthoDB" id="9814553at2"/>
<gene>
    <name evidence="2" type="ORF">SAMN02745885_01229</name>
</gene>
<dbReference type="EMBL" id="FUXM01000011">
    <property type="protein sequence ID" value="SJZ89563.1"/>
    <property type="molecule type" value="Genomic_DNA"/>
</dbReference>
<keyword evidence="1" id="KW-0472">Membrane</keyword>